<gene>
    <name evidence="2" type="ORF">F9U64_10860</name>
</gene>
<comment type="caution">
    <text evidence="2">The sequence shown here is derived from an EMBL/GenBank/DDBJ whole genome shotgun (WGS) entry which is preliminary data.</text>
</comment>
<dbReference type="Proteomes" id="UP000480246">
    <property type="component" value="Unassembled WGS sequence"/>
</dbReference>
<reference evidence="2 3" key="1">
    <citation type="submission" date="2019-10" db="EMBL/GenBank/DDBJ databases">
        <title>Gracilibacillus sp. nov. isolated from rice seeds.</title>
        <authorList>
            <person name="He S."/>
        </authorList>
    </citation>
    <scope>NUCLEOTIDE SEQUENCE [LARGE SCALE GENOMIC DNA]</scope>
    <source>
        <strain evidence="2 3">TD8</strain>
    </source>
</reference>
<organism evidence="2 3">
    <name type="scientific">Gracilibacillus oryzae</name>
    <dbReference type="NCBI Taxonomy" id="1672701"/>
    <lineage>
        <taxon>Bacteria</taxon>
        <taxon>Bacillati</taxon>
        <taxon>Bacillota</taxon>
        <taxon>Bacilli</taxon>
        <taxon>Bacillales</taxon>
        <taxon>Bacillaceae</taxon>
        <taxon>Gracilibacillus</taxon>
    </lineage>
</organism>
<evidence type="ECO:0000313" key="3">
    <source>
        <dbReference type="Proteomes" id="UP000480246"/>
    </source>
</evidence>
<feature type="transmembrane region" description="Helical" evidence="1">
    <location>
        <begin position="29"/>
        <end position="53"/>
    </location>
</feature>
<keyword evidence="1" id="KW-0472">Membrane</keyword>
<proteinExistence type="predicted"/>
<feature type="transmembrane region" description="Helical" evidence="1">
    <location>
        <begin position="65"/>
        <end position="85"/>
    </location>
</feature>
<keyword evidence="3" id="KW-1185">Reference proteome</keyword>
<keyword evidence="1" id="KW-1133">Transmembrane helix</keyword>
<name>A0A7C8GT02_9BACI</name>
<sequence>MSYLLIIGSIALPAIMFWAGEKWEKVPFVFNLAALVSLLIFGNLASVNIYQIIKNNTVFMTNIHGLFLNPFFLITASYLGIYLIYQLINKTLKSM</sequence>
<accession>A0A7C8GT02</accession>
<dbReference type="EMBL" id="WEID01000052">
    <property type="protein sequence ID" value="KAB8135763.1"/>
    <property type="molecule type" value="Genomic_DNA"/>
</dbReference>
<dbReference type="AlphaFoldDB" id="A0A7C8GT02"/>
<protein>
    <submittedName>
        <fullName evidence="2">Transposase</fullName>
    </submittedName>
</protein>
<dbReference type="RefSeq" id="WP_153403270.1">
    <property type="nucleotide sequence ID" value="NZ_ML762430.1"/>
</dbReference>
<dbReference type="OrthoDB" id="2382012at2"/>
<evidence type="ECO:0000313" key="2">
    <source>
        <dbReference type="EMBL" id="KAB8135763.1"/>
    </source>
</evidence>
<evidence type="ECO:0000256" key="1">
    <source>
        <dbReference type="SAM" id="Phobius"/>
    </source>
</evidence>
<keyword evidence="1" id="KW-0812">Transmembrane</keyword>